<feature type="signal peptide" evidence="1">
    <location>
        <begin position="1"/>
        <end position="22"/>
    </location>
</feature>
<dbReference type="RefSeq" id="WP_023496138.1">
    <property type="nucleotide sequence ID" value="NZ_AYLO01000132.1"/>
</dbReference>
<dbReference type="PATRIC" id="fig|1116472.3.peg.3509"/>
<reference evidence="2 3" key="1">
    <citation type="journal article" date="2013" name="Genome Announc.">
        <title>Draft Genome Sequence of the Methanotrophic Gammaproteobacterium Methyloglobulus morosus DSM 22980 Strain KoM1.</title>
        <authorList>
            <person name="Poehlein A."/>
            <person name="Deutzmann J.S."/>
            <person name="Daniel R."/>
            <person name="Simeonova D.D."/>
        </authorList>
    </citation>
    <scope>NUCLEOTIDE SEQUENCE [LARGE SCALE GENOMIC DNA]</scope>
    <source>
        <strain evidence="2 3">KoM1</strain>
    </source>
</reference>
<evidence type="ECO:0000313" key="2">
    <source>
        <dbReference type="EMBL" id="ESS68802.1"/>
    </source>
</evidence>
<keyword evidence="1" id="KW-0732">Signal</keyword>
<dbReference type="AlphaFoldDB" id="V5BRK0"/>
<proteinExistence type="predicted"/>
<evidence type="ECO:0000313" key="3">
    <source>
        <dbReference type="Proteomes" id="UP000017842"/>
    </source>
</evidence>
<dbReference type="OrthoDB" id="5568720at2"/>
<comment type="caution">
    <text evidence="2">The sequence shown here is derived from an EMBL/GenBank/DDBJ whole genome shotgun (WGS) entry which is preliminary data.</text>
</comment>
<keyword evidence="3" id="KW-1185">Reference proteome</keyword>
<name>V5BRK0_9GAMM</name>
<gene>
    <name evidence="2" type="ORF">MGMO_143c00030</name>
</gene>
<evidence type="ECO:0000256" key="1">
    <source>
        <dbReference type="SAM" id="SignalP"/>
    </source>
</evidence>
<feature type="chain" id="PRO_5004731202" description="Lipocalin-like domain-containing protein" evidence="1">
    <location>
        <begin position="23"/>
        <end position="128"/>
    </location>
</feature>
<dbReference type="Proteomes" id="UP000017842">
    <property type="component" value="Unassembled WGS sequence"/>
</dbReference>
<sequence length="128" mass="14616">MKYISLIAVLLGLSVFGLSVNADVVLQSKDEVQGTWRLQTTKNSLNDRRPVMREDVWDFKGDKVTITHIPREGTYYDQPPVAYDVVEGKLKVDILGGSRFDLFTVVEKGDKNMTLKGKFGDYYFFDKK</sequence>
<dbReference type="EMBL" id="AYLO01000132">
    <property type="protein sequence ID" value="ESS68802.1"/>
    <property type="molecule type" value="Genomic_DNA"/>
</dbReference>
<protein>
    <recommendedName>
        <fullName evidence="4">Lipocalin-like domain-containing protein</fullName>
    </recommendedName>
</protein>
<accession>V5BRK0</accession>
<dbReference type="STRING" id="1116472.MGMO_143c00030"/>
<dbReference type="eggNOG" id="ENOG5030V46">
    <property type="taxonomic scope" value="Bacteria"/>
</dbReference>
<organism evidence="2 3">
    <name type="scientific">Methyloglobulus morosus KoM1</name>
    <dbReference type="NCBI Taxonomy" id="1116472"/>
    <lineage>
        <taxon>Bacteria</taxon>
        <taxon>Pseudomonadati</taxon>
        <taxon>Pseudomonadota</taxon>
        <taxon>Gammaproteobacteria</taxon>
        <taxon>Methylococcales</taxon>
        <taxon>Methylococcaceae</taxon>
        <taxon>Methyloglobulus</taxon>
    </lineage>
</organism>
<evidence type="ECO:0008006" key="4">
    <source>
        <dbReference type="Google" id="ProtNLM"/>
    </source>
</evidence>